<dbReference type="AlphaFoldDB" id="A0A0V0GPZ7"/>
<name>A0A0V0GPZ7_SOLCH</name>
<evidence type="ECO:0000313" key="1">
    <source>
        <dbReference type="EMBL" id="JAP10003.1"/>
    </source>
</evidence>
<sequence>LLGKKHLNHSKFSAIHITSIRLKRRLFEIKKYLNLENVYQSTKPQYHTKTIGLYGTFKSITDQSGLFHSRFKKDKHAKRLPEVVENV</sequence>
<organism evidence="1">
    <name type="scientific">Solanum chacoense</name>
    <name type="common">Chaco potato</name>
    <dbReference type="NCBI Taxonomy" id="4108"/>
    <lineage>
        <taxon>Eukaryota</taxon>
        <taxon>Viridiplantae</taxon>
        <taxon>Streptophyta</taxon>
        <taxon>Embryophyta</taxon>
        <taxon>Tracheophyta</taxon>
        <taxon>Spermatophyta</taxon>
        <taxon>Magnoliopsida</taxon>
        <taxon>eudicotyledons</taxon>
        <taxon>Gunneridae</taxon>
        <taxon>Pentapetalae</taxon>
        <taxon>asterids</taxon>
        <taxon>lamiids</taxon>
        <taxon>Solanales</taxon>
        <taxon>Solanaceae</taxon>
        <taxon>Solanoideae</taxon>
        <taxon>Solaneae</taxon>
        <taxon>Solanum</taxon>
    </lineage>
</organism>
<protein>
    <submittedName>
        <fullName evidence="1">Putative ovule protein</fullName>
    </submittedName>
</protein>
<dbReference type="EMBL" id="GEDG01033935">
    <property type="protein sequence ID" value="JAP10003.1"/>
    <property type="molecule type" value="Transcribed_RNA"/>
</dbReference>
<accession>A0A0V0GPZ7</accession>
<proteinExistence type="predicted"/>
<reference evidence="1" key="1">
    <citation type="submission" date="2015-12" db="EMBL/GenBank/DDBJ databases">
        <title>Gene expression during late stages of embryo sac development: a critical building block for successful pollen-pistil interactions.</title>
        <authorList>
            <person name="Liu Y."/>
            <person name="Joly V."/>
            <person name="Sabar M."/>
            <person name="Matton D.P."/>
        </authorList>
    </citation>
    <scope>NUCLEOTIDE SEQUENCE</scope>
</reference>
<feature type="non-terminal residue" evidence="1">
    <location>
        <position position="1"/>
    </location>
</feature>